<keyword evidence="2 6" id="KW-0812">Transmembrane</keyword>
<feature type="transmembrane region" description="Helical" evidence="6">
    <location>
        <begin position="106"/>
        <end position="133"/>
    </location>
</feature>
<dbReference type="InterPro" id="IPR052337">
    <property type="entry name" value="SAT4-like"/>
</dbReference>
<comment type="subcellular location">
    <subcellularLocation>
        <location evidence="1">Membrane</location>
        <topology evidence="1">Multi-pass membrane protein</topology>
    </subcellularLocation>
</comment>
<dbReference type="Proteomes" id="UP000039046">
    <property type="component" value="Unassembled WGS sequence"/>
</dbReference>
<organism evidence="8 9">
    <name type="scientific">[Torrubiella] hemipterigena</name>
    <dbReference type="NCBI Taxonomy" id="1531966"/>
    <lineage>
        <taxon>Eukaryota</taxon>
        <taxon>Fungi</taxon>
        <taxon>Dikarya</taxon>
        <taxon>Ascomycota</taxon>
        <taxon>Pezizomycotina</taxon>
        <taxon>Sordariomycetes</taxon>
        <taxon>Hypocreomycetidae</taxon>
        <taxon>Hypocreales</taxon>
        <taxon>Clavicipitaceae</taxon>
        <taxon>Clavicipitaceae incertae sedis</taxon>
        <taxon>'Torrubiella' clade</taxon>
    </lineage>
</organism>
<keyword evidence="3 6" id="KW-1133">Transmembrane helix</keyword>
<evidence type="ECO:0000256" key="2">
    <source>
        <dbReference type="ARBA" id="ARBA00022692"/>
    </source>
</evidence>
<feature type="transmembrane region" description="Helical" evidence="6">
    <location>
        <begin position="266"/>
        <end position="286"/>
    </location>
</feature>
<proteinExistence type="inferred from homology"/>
<evidence type="ECO:0000256" key="3">
    <source>
        <dbReference type="ARBA" id="ARBA00022989"/>
    </source>
</evidence>
<feature type="transmembrane region" description="Helical" evidence="6">
    <location>
        <begin position="65"/>
        <end position="86"/>
    </location>
</feature>
<feature type="transmembrane region" description="Helical" evidence="6">
    <location>
        <begin position="33"/>
        <end position="53"/>
    </location>
</feature>
<dbReference type="GO" id="GO:0016020">
    <property type="term" value="C:membrane"/>
    <property type="evidence" value="ECO:0007669"/>
    <property type="project" value="UniProtKB-SubCell"/>
</dbReference>
<evidence type="ECO:0000313" key="9">
    <source>
        <dbReference type="Proteomes" id="UP000039046"/>
    </source>
</evidence>
<dbReference type="Pfam" id="PF20684">
    <property type="entry name" value="Fung_rhodopsin"/>
    <property type="match status" value="1"/>
</dbReference>
<dbReference type="PANTHER" id="PTHR33048:SF124">
    <property type="entry name" value="INTEGRAL MEMBRANE PROTEIN"/>
    <property type="match status" value="1"/>
</dbReference>
<feature type="transmembrane region" description="Helical" evidence="6">
    <location>
        <begin position="145"/>
        <end position="167"/>
    </location>
</feature>
<evidence type="ECO:0000256" key="5">
    <source>
        <dbReference type="ARBA" id="ARBA00038359"/>
    </source>
</evidence>
<reference evidence="8 9" key="1">
    <citation type="journal article" date="2015" name="Genome Announc.">
        <title>Draft Genome Sequence and Gene Annotation of the Entomopathogenic Fungus Verticillium hemipterigenum.</title>
        <authorList>
            <person name="Horn F."/>
            <person name="Habel A."/>
            <person name="Scharf D.H."/>
            <person name="Dworschak J."/>
            <person name="Brakhage A.A."/>
            <person name="Guthke R."/>
            <person name="Hertweck C."/>
            <person name="Linde J."/>
        </authorList>
    </citation>
    <scope>NUCLEOTIDE SEQUENCE [LARGE SCALE GENOMIC DNA]</scope>
</reference>
<protein>
    <recommendedName>
        <fullName evidence="7">Rhodopsin domain-containing protein</fullName>
    </recommendedName>
</protein>
<feature type="domain" description="Rhodopsin" evidence="7">
    <location>
        <begin position="50"/>
        <end position="290"/>
    </location>
</feature>
<comment type="similarity">
    <text evidence="5">Belongs to the SAT4 family.</text>
</comment>
<evidence type="ECO:0000313" key="8">
    <source>
        <dbReference type="EMBL" id="CEJ93934.1"/>
    </source>
</evidence>
<dbReference type="OrthoDB" id="5378633at2759"/>
<feature type="transmembrane region" description="Helical" evidence="6">
    <location>
        <begin position="198"/>
        <end position="217"/>
    </location>
</feature>
<dbReference type="STRING" id="1531966.A0A0A1TGH5"/>
<feature type="transmembrane region" description="Helical" evidence="6">
    <location>
        <begin position="229"/>
        <end position="254"/>
    </location>
</feature>
<accession>A0A0A1TGH5</accession>
<dbReference type="EMBL" id="CDHN01000006">
    <property type="protein sequence ID" value="CEJ93934.1"/>
    <property type="molecule type" value="Genomic_DNA"/>
</dbReference>
<dbReference type="InterPro" id="IPR049326">
    <property type="entry name" value="Rhodopsin_dom_fungi"/>
</dbReference>
<keyword evidence="9" id="KW-1185">Reference proteome</keyword>
<evidence type="ECO:0000256" key="4">
    <source>
        <dbReference type="ARBA" id="ARBA00023136"/>
    </source>
</evidence>
<dbReference type="PANTHER" id="PTHR33048">
    <property type="entry name" value="PTH11-LIKE INTEGRAL MEMBRANE PROTEIN (AFU_ORTHOLOGUE AFUA_5G11245)"/>
    <property type="match status" value="1"/>
</dbReference>
<name>A0A0A1TGH5_9HYPO</name>
<evidence type="ECO:0000256" key="1">
    <source>
        <dbReference type="ARBA" id="ARBA00004141"/>
    </source>
</evidence>
<keyword evidence="4 6" id="KW-0472">Membrane</keyword>
<dbReference type="AlphaFoldDB" id="A0A0A1TGH5"/>
<evidence type="ECO:0000259" key="7">
    <source>
        <dbReference type="Pfam" id="PF20684"/>
    </source>
</evidence>
<gene>
    <name evidence="8" type="ORF">VHEMI09494</name>
</gene>
<evidence type="ECO:0000256" key="6">
    <source>
        <dbReference type="SAM" id="Phobius"/>
    </source>
</evidence>
<sequence length="384" mass="42496">MFDVNGVPVAVPPPSGYTVNFEHPQRQCVLESYIIAGIGMGVASFFMFQRFYVHYHLRNNLSFDDLLLLIAWAGSITIQALIIHAFKERIMGIHAWEIPYNSFKQFAIIGGYTTSVIYTIPTTLSKVVILLFYRKLESPHIWYRWAVNIVIFVVAASGFSILFSSLFPCQPVAKSWDIDLAEAPGYCIDRKSMYEATAALGVITDFLIILIPIPMVISLRLSLKKRLGLLVIFAVGSATVVTSIVRLALLISLLSDADQTWGGGPVCMWICVEANLLIICASQFTIRHFFAAVLPRRFAGNSIPSIKRSMTPSSGNHELRTFGVSGSSKRYYSRFDETDICTDTIINVQGLPPVEAPPSDVENGSTVAGGIIQTKETVVFYEST</sequence>